<dbReference type="EC" id="2.7.13.3" evidence="2"/>
<dbReference type="Proteomes" id="UP001595818">
    <property type="component" value="Unassembled WGS sequence"/>
</dbReference>
<dbReference type="RefSeq" id="WP_377060428.1">
    <property type="nucleotide sequence ID" value="NZ_JBHSJJ010000001.1"/>
</dbReference>
<dbReference type="SMART" id="SM00388">
    <property type="entry name" value="HisKA"/>
    <property type="match status" value="1"/>
</dbReference>
<dbReference type="EMBL" id="JBHSJJ010000001">
    <property type="protein sequence ID" value="MFC4870144.1"/>
    <property type="molecule type" value="Genomic_DNA"/>
</dbReference>
<keyword evidence="7 11" id="KW-0067">ATP-binding</keyword>
<keyword evidence="3" id="KW-0597">Phosphoprotein</keyword>
<dbReference type="InterPro" id="IPR005467">
    <property type="entry name" value="His_kinase_dom"/>
</dbReference>
<keyword evidence="12" id="KW-1185">Reference proteome</keyword>
<keyword evidence="5" id="KW-0547">Nucleotide-binding</keyword>
<proteinExistence type="predicted"/>
<feature type="transmembrane region" description="Helical" evidence="9">
    <location>
        <begin position="759"/>
        <end position="782"/>
    </location>
</feature>
<dbReference type="Pfam" id="PF02518">
    <property type="entry name" value="HATPase_c"/>
    <property type="match status" value="1"/>
</dbReference>
<feature type="transmembrane region" description="Helical" evidence="9">
    <location>
        <begin position="368"/>
        <end position="394"/>
    </location>
</feature>
<feature type="transmembrane region" description="Helical" evidence="9">
    <location>
        <begin position="456"/>
        <end position="478"/>
    </location>
</feature>
<dbReference type="PANTHER" id="PTHR43065:SF46">
    <property type="entry name" value="C4-DICARBOXYLATE TRANSPORT SENSOR PROTEIN DCTB"/>
    <property type="match status" value="1"/>
</dbReference>
<dbReference type="Gene3D" id="1.10.287.130">
    <property type="match status" value="1"/>
</dbReference>
<evidence type="ECO:0000256" key="3">
    <source>
        <dbReference type="ARBA" id="ARBA00022553"/>
    </source>
</evidence>
<dbReference type="InterPro" id="IPR003594">
    <property type="entry name" value="HATPase_dom"/>
</dbReference>
<protein>
    <recommendedName>
        <fullName evidence="2">histidine kinase</fullName>
        <ecNumber evidence="2">2.7.13.3</ecNumber>
    </recommendedName>
</protein>
<dbReference type="PANTHER" id="PTHR43065">
    <property type="entry name" value="SENSOR HISTIDINE KINASE"/>
    <property type="match status" value="1"/>
</dbReference>
<dbReference type="Gene3D" id="6.10.340.10">
    <property type="match status" value="1"/>
</dbReference>
<evidence type="ECO:0000256" key="4">
    <source>
        <dbReference type="ARBA" id="ARBA00022679"/>
    </source>
</evidence>
<dbReference type="SMART" id="SM00387">
    <property type="entry name" value="HATPase_c"/>
    <property type="match status" value="1"/>
</dbReference>
<feature type="transmembrane region" description="Helical" evidence="9">
    <location>
        <begin position="238"/>
        <end position="259"/>
    </location>
</feature>
<keyword evidence="9" id="KW-0472">Membrane</keyword>
<dbReference type="SUPFAM" id="SSF47384">
    <property type="entry name" value="Homodimeric domain of signal transducing histidine kinase"/>
    <property type="match status" value="1"/>
</dbReference>
<feature type="transmembrane region" description="Helical" evidence="9">
    <location>
        <begin position="720"/>
        <end position="747"/>
    </location>
</feature>
<feature type="domain" description="Histidine kinase" evidence="10">
    <location>
        <begin position="1020"/>
        <end position="1234"/>
    </location>
</feature>
<evidence type="ECO:0000256" key="7">
    <source>
        <dbReference type="ARBA" id="ARBA00022840"/>
    </source>
</evidence>
<reference evidence="12" key="1">
    <citation type="journal article" date="2019" name="Int. J. Syst. Evol. Microbiol.">
        <title>The Global Catalogue of Microorganisms (GCM) 10K type strain sequencing project: providing services to taxonomists for standard genome sequencing and annotation.</title>
        <authorList>
            <consortium name="The Broad Institute Genomics Platform"/>
            <consortium name="The Broad Institute Genome Sequencing Center for Infectious Disease"/>
            <person name="Wu L."/>
            <person name="Ma J."/>
        </authorList>
    </citation>
    <scope>NUCLEOTIDE SEQUENCE [LARGE SCALE GENOMIC DNA]</scope>
    <source>
        <strain evidence="12">CGMCC 4.7466</strain>
    </source>
</reference>
<evidence type="ECO:0000313" key="12">
    <source>
        <dbReference type="Proteomes" id="UP001595818"/>
    </source>
</evidence>
<feature type="transmembrane region" description="Helical" evidence="9">
    <location>
        <begin position="406"/>
        <end position="436"/>
    </location>
</feature>
<evidence type="ECO:0000256" key="1">
    <source>
        <dbReference type="ARBA" id="ARBA00000085"/>
    </source>
</evidence>
<dbReference type="InterPro" id="IPR036890">
    <property type="entry name" value="HATPase_C_sf"/>
</dbReference>
<feature type="transmembrane region" description="Helical" evidence="9">
    <location>
        <begin position="208"/>
        <end position="231"/>
    </location>
</feature>
<name>A0ABV9SV38_9BACT</name>
<evidence type="ECO:0000256" key="8">
    <source>
        <dbReference type="ARBA" id="ARBA00023012"/>
    </source>
</evidence>
<dbReference type="InterPro" id="IPR003661">
    <property type="entry name" value="HisK_dim/P_dom"/>
</dbReference>
<dbReference type="InterPro" id="IPR036097">
    <property type="entry name" value="HisK_dim/P_sf"/>
</dbReference>
<keyword evidence="9" id="KW-0812">Transmembrane</keyword>
<accession>A0ABV9SV38</accession>
<feature type="transmembrane region" description="Helical" evidence="9">
    <location>
        <begin position="7"/>
        <end position="26"/>
    </location>
</feature>
<dbReference type="InterPro" id="IPR004358">
    <property type="entry name" value="Sig_transdc_His_kin-like_C"/>
</dbReference>
<evidence type="ECO:0000313" key="11">
    <source>
        <dbReference type="EMBL" id="MFC4870144.1"/>
    </source>
</evidence>
<dbReference type="CDD" id="cd00082">
    <property type="entry name" value="HisKA"/>
    <property type="match status" value="1"/>
</dbReference>
<evidence type="ECO:0000256" key="6">
    <source>
        <dbReference type="ARBA" id="ARBA00022777"/>
    </source>
</evidence>
<keyword evidence="8" id="KW-0902">Two-component regulatory system</keyword>
<feature type="transmembrane region" description="Helical" evidence="9">
    <location>
        <begin position="286"/>
        <end position="304"/>
    </location>
</feature>
<gene>
    <name evidence="11" type="ORF">ACFPFU_00480</name>
</gene>
<organism evidence="11 12">
    <name type="scientific">Negadavirga shengliensis</name>
    <dbReference type="NCBI Taxonomy" id="1389218"/>
    <lineage>
        <taxon>Bacteria</taxon>
        <taxon>Pseudomonadati</taxon>
        <taxon>Bacteroidota</taxon>
        <taxon>Cytophagia</taxon>
        <taxon>Cytophagales</taxon>
        <taxon>Cyclobacteriaceae</taxon>
        <taxon>Negadavirga</taxon>
    </lineage>
</organism>
<dbReference type="SUPFAM" id="SSF55874">
    <property type="entry name" value="ATPase domain of HSP90 chaperone/DNA topoisomerase II/histidine kinase"/>
    <property type="match status" value="1"/>
</dbReference>
<evidence type="ECO:0000256" key="5">
    <source>
        <dbReference type="ARBA" id="ARBA00022741"/>
    </source>
</evidence>
<dbReference type="Gene3D" id="3.30.565.10">
    <property type="entry name" value="Histidine kinase-like ATPase, C-terminal domain"/>
    <property type="match status" value="1"/>
</dbReference>
<keyword evidence="6" id="KW-0418">Kinase</keyword>
<feature type="transmembrane region" description="Helical" evidence="9">
    <location>
        <begin position="928"/>
        <end position="950"/>
    </location>
</feature>
<dbReference type="PROSITE" id="PS50109">
    <property type="entry name" value="HIS_KIN"/>
    <property type="match status" value="1"/>
</dbReference>
<evidence type="ECO:0000259" key="10">
    <source>
        <dbReference type="PROSITE" id="PS50109"/>
    </source>
</evidence>
<comment type="caution">
    <text evidence="11">The sequence shown here is derived from an EMBL/GenBank/DDBJ whole genome shotgun (WGS) entry which is preliminary data.</text>
</comment>
<feature type="transmembrane region" description="Helical" evidence="9">
    <location>
        <begin position="324"/>
        <end position="348"/>
    </location>
</feature>
<sequence length="1234" mass="142257">MLKKRRVILIISIVLLGFVLSLNLLFDREKDSLTDHAKKLEEKLDTVVEEFDEDYIRILMNNRPDKQVSFVSLNTSTQHPFYLFSREGDLVYWSDISMVPEFEDFSRAKKYQLIENNKGVYFSRLRKLNRSGKEYWVLQVYPLYDKVEIQNDYLNAGENPEIFGNEMFLLSAEPEPGYMEIYHDRDYLFSALFREGYASPGSNTNQTILIFFFSLLGLVLIIGSDFVITLWRKGRRILATLYTAVILGSIRMLMLIFNFPKGFFKTGLFNPNEYASSIINPSLGDLLLNVICFLIVFSMLISILGRKRFLINFIQFRNKYPYWLFLFAAYLLSTALMWFFFSLFSNIVQNAQWNLNIQSLPTFDYYKGLSLLIIFLGGAGYLLFSIIGLNMVLYKNQDNKSYPLKILIYFSLPFVIALSLVDMVLLIVFMAHLILLVSIVSFQLYDNVFKLGLNTFLTFFFGCLVGAVITGTASYQNIRKEEVRDKQKFANYLLIEEDVMAEFLLSDIIEKIQNDIFIRNRLADPFLSKDPIEQKVRKIYLTNFFDQFSQNIFIYNRAGESFVNRNQAPPLDDLKNTYMNSDYATGTKNLYFVKASETGSGNRFLAFINIYRDATFLGTVFIELTQQRMQASSVFPKLLLDRKYAVDINENNFDYAVFREGVLQFSSGVFNYRDPQMYNLLDEASLYQKGIVSGGYHHFGVKDDENEIIISSSPYPANYILADIAFFFVSYLIFTMVSISVYLLFFAGNQLQFNYATKLQLYLNFAFFFPMLVISIIAVGFLSHSYTEDLHRQYYEKATIIRDNLNKYLDGQFNSVLSKEEFVNEIYNLSSATGADINIYLPNGLLMATNQPAIFEKKILTTFLHPRAYATIIEAQENRLLQTEQVGRLSYKTAYLALRDRNRQRLQAIIAIPFFQSEEELNELIAEVFSNILIIFVVMFLLFLVISYFVSRHLTYPFKLLTQKLKSTNLDNNEFMNWPAKDEIGLLVNEYNNMLFKLEASKKVLASNEKESAWREMAKQVAHEIKNPLTPMKLTLQHLLRLQSEGKLDRVPKLQKPIMSLIHQVDTLSDIATSFSAFAKMPLPENRQMDLKQVVVEAVELFCNREDVDILFTDQTPSEKGLMIMGDVKLFGRVISNLIINGIQAVEKGEKAEIRVNLSLDDGWVKLEIRDNGKGISEELREKVFLPNFSTKSEGSGLGLAIAKRGVETAGGRIWFVTKVSQGTSFYLTFPLIA</sequence>
<evidence type="ECO:0000256" key="2">
    <source>
        <dbReference type="ARBA" id="ARBA00012438"/>
    </source>
</evidence>
<keyword evidence="4" id="KW-0808">Transferase</keyword>
<evidence type="ECO:0000256" key="9">
    <source>
        <dbReference type="SAM" id="Phobius"/>
    </source>
</evidence>
<dbReference type="PRINTS" id="PR00344">
    <property type="entry name" value="BCTRLSENSOR"/>
</dbReference>
<dbReference type="GO" id="GO:0005524">
    <property type="term" value="F:ATP binding"/>
    <property type="evidence" value="ECO:0007669"/>
    <property type="project" value="UniProtKB-KW"/>
</dbReference>
<comment type="catalytic activity">
    <reaction evidence="1">
        <text>ATP + protein L-histidine = ADP + protein N-phospho-L-histidine.</text>
        <dbReference type="EC" id="2.7.13.3"/>
    </reaction>
</comment>
<keyword evidence="9" id="KW-1133">Transmembrane helix</keyword>